<keyword evidence="2" id="KW-1185">Reference proteome</keyword>
<dbReference type="AlphaFoldDB" id="A0A1Q9CVH3"/>
<dbReference type="Proteomes" id="UP000186817">
    <property type="component" value="Unassembled WGS sequence"/>
</dbReference>
<gene>
    <name evidence="1" type="ORF">AK812_SmicGene31925</name>
</gene>
<evidence type="ECO:0000313" key="2">
    <source>
        <dbReference type="Proteomes" id="UP000186817"/>
    </source>
</evidence>
<evidence type="ECO:0000313" key="1">
    <source>
        <dbReference type="EMBL" id="OLP86918.1"/>
    </source>
</evidence>
<dbReference type="OrthoDB" id="426046at2759"/>
<protein>
    <submittedName>
        <fullName evidence="1">Uncharacterized protein</fullName>
    </submittedName>
</protein>
<accession>A0A1Q9CVH3</accession>
<name>A0A1Q9CVH3_SYMMI</name>
<sequence length="153" mass="18004">MVPLWTITSGGLWRGRQLLVMIALQVRRVLPRLPLLLCFFNLAYPALGLKWFKRSPVYVLVLWLAFDVVSGKVTWRRQIPTELLTPTSAARYRYSLDELASKLDAVIVLYVFLRRFVLRYFLNGVEGKGEGKKYKWWCKRCFVEYYIDLPEGH</sequence>
<comment type="caution">
    <text evidence="1">The sequence shown here is derived from an EMBL/GenBank/DDBJ whole genome shotgun (WGS) entry which is preliminary data.</text>
</comment>
<organism evidence="1 2">
    <name type="scientific">Symbiodinium microadriaticum</name>
    <name type="common">Dinoflagellate</name>
    <name type="synonym">Zooxanthella microadriatica</name>
    <dbReference type="NCBI Taxonomy" id="2951"/>
    <lineage>
        <taxon>Eukaryota</taxon>
        <taxon>Sar</taxon>
        <taxon>Alveolata</taxon>
        <taxon>Dinophyceae</taxon>
        <taxon>Suessiales</taxon>
        <taxon>Symbiodiniaceae</taxon>
        <taxon>Symbiodinium</taxon>
    </lineage>
</organism>
<proteinExistence type="predicted"/>
<dbReference type="EMBL" id="LSRX01000893">
    <property type="protein sequence ID" value="OLP86918.1"/>
    <property type="molecule type" value="Genomic_DNA"/>
</dbReference>
<reference evidence="1 2" key="1">
    <citation type="submission" date="2016-02" db="EMBL/GenBank/DDBJ databases">
        <title>Genome analysis of coral dinoflagellate symbionts highlights evolutionary adaptations to a symbiotic lifestyle.</title>
        <authorList>
            <person name="Aranda M."/>
            <person name="Li Y."/>
            <person name="Liew Y.J."/>
            <person name="Baumgarten S."/>
            <person name="Simakov O."/>
            <person name="Wilson M."/>
            <person name="Piel J."/>
            <person name="Ashoor H."/>
            <person name="Bougouffa S."/>
            <person name="Bajic V.B."/>
            <person name="Ryu T."/>
            <person name="Ravasi T."/>
            <person name="Bayer T."/>
            <person name="Micklem G."/>
            <person name="Kim H."/>
            <person name="Bhak J."/>
            <person name="Lajeunesse T.C."/>
            <person name="Voolstra C.R."/>
        </authorList>
    </citation>
    <scope>NUCLEOTIDE SEQUENCE [LARGE SCALE GENOMIC DNA]</scope>
    <source>
        <strain evidence="1 2">CCMP2467</strain>
    </source>
</reference>